<dbReference type="OrthoDB" id="10171476at2759"/>
<evidence type="ECO:0000313" key="1">
    <source>
        <dbReference type="EMBL" id="CAF1139842.1"/>
    </source>
</evidence>
<gene>
    <name evidence="1" type="ORF">OXX778_LOCUS22851</name>
</gene>
<organism evidence="1 2">
    <name type="scientific">Brachionus calyciflorus</name>
    <dbReference type="NCBI Taxonomy" id="104777"/>
    <lineage>
        <taxon>Eukaryota</taxon>
        <taxon>Metazoa</taxon>
        <taxon>Spiralia</taxon>
        <taxon>Gnathifera</taxon>
        <taxon>Rotifera</taxon>
        <taxon>Eurotatoria</taxon>
        <taxon>Monogononta</taxon>
        <taxon>Pseudotrocha</taxon>
        <taxon>Ploima</taxon>
        <taxon>Brachionidae</taxon>
        <taxon>Brachionus</taxon>
    </lineage>
</organism>
<accession>A0A814S0L2</accession>
<protein>
    <submittedName>
        <fullName evidence="1">Uncharacterized protein</fullName>
    </submittedName>
</protein>
<dbReference type="EMBL" id="CAJNOC010010439">
    <property type="protein sequence ID" value="CAF1139842.1"/>
    <property type="molecule type" value="Genomic_DNA"/>
</dbReference>
<comment type="caution">
    <text evidence="1">The sequence shown here is derived from an EMBL/GenBank/DDBJ whole genome shotgun (WGS) entry which is preliminary data.</text>
</comment>
<feature type="non-terminal residue" evidence="1">
    <location>
        <position position="1"/>
    </location>
</feature>
<keyword evidence="2" id="KW-1185">Reference proteome</keyword>
<name>A0A814S0L2_9BILA</name>
<evidence type="ECO:0000313" key="2">
    <source>
        <dbReference type="Proteomes" id="UP000663879"/>
    </source>
</evidence>
<proteinExistence type="predicted"/>
<reference evidence="1" key="1">
    <citation type="submission" date="2021-02" db="EMBL/GenBank/DDBJ databases">
        <authorList>
            <person name="Nowell W R."/>
        </authorList>
    </citation>
    <scope>NUCLEOTIDE SEQUENCE</scope>
    <source>
        <strain evidence="1">Ploen Becks lab</strain>
    </source>
</reference>
<dbReference type="Proteomes" id="UP000663879">
    <property type="component" value="Unassembled WGS sequence"/>
</dbReference>
<sequence>AKAKNCKCQKDCIIRYLVTKRQKIGQIVVKGVNMHPILNHTEIQTQA</sequence>
<dbReference type="AlphaFoldDB" id="A0A814S0L2"/>